<accession>A0A5B7FWL1</accession>
<organism evidence="1 2">
    <name type="scientific">Portunus trituberculatus</name>
    <name type="common">Swimming crab</name>
    <name type="synonym">Neptunus trituberculatus</name>
    <dbReference type="NCBI Taxonomy" id="210409"/>
    <lineage>
        <taxon>Eukaryota</taxon>
        <taxon>Metazoa</taxon>
        <taxon>Ecdysozoa</taxon>
        <taxon>Arthropoda</taxon>
        <taxon>Crustacea</taxon>
        <taxon>Multicrustacea</taxon>
        <taxon>Malacostraca</taxon>
        <taxon>Eumalacostraca</taxon>
        <taxon>Eucarida</taxon>
        <taxon>Decapoda</taxon>
        <taxon>Pleocyemata</taxon>
        <taxon>Brachyura</taxon>
        <taxon>Eubrachyura</taxon>
        <taxon>Portunoidea</taxon>
        <taxon>Portunidae</taxon>
        <taxon>Portuninae</taxon>
        <taxon>Portunus</taxon>
    </lineage>
</organism>
<keyword evidence="2" id="KW-1185">Reference proteome</keyword>
<dbReference type="Proteomes" id="UP000324222">
    <property type="component" value="Unassembled WGS sequence"/>
</dbReference>
<dbReference type="EMBL" id="VSRR010008973">
    <property type="protein sequence ID" value="MPC49589.1"/>
    <property type="molecule type" value="Genomic_DNA"/>
</dbReference>
<proteinExistence type="predicted"/>
<dbReference type="AlphaFoldDB" id="A0A5B7FWL1"/>
<evidence type="ECO:0000313" key="2">
    <source>
        <dbReference type="Proteomes" id="UP000324222"/>
    </source>
</evidence>
<comment type="caution">
    <text evidence="1">The sequence shown here is derived from an EMBL/GenBank/DDBJ whole genome shotgun (WGS) entry which is preliminary data.</text>
</comment>
<gene>
    <name evidence="1" type="ORF">E2C01_043398</name>
</gene>
<name>A0A5B7FWL1_PORTR</name>
<protein>
    <submittedName>
        <fullName evidence="1">Uncharacterized protein</fullName>
    </submittedName>
</protein>
<evidence type="ECO:0000313" key="1">
    <source>
        <dbReference type="EMBL" id="MPC49589.1"/>
    </source>
</evidence>
<sequence>MDGRNLHRPLVVVSFINAFVKGPNLRVRLKDVVGGGRLELSEARRDGGKRKWTLQGEGGGAPLMKQFVWRCWEGQPTEGRLHNFIYYFSPTCLAKLTFHEAPARSPCMTAAAGMDGFLSLVMKFSHDAASLAHVQRHVLAAAGFTQSCYYTT</sequence>
<reference evidence="1 2" key="1">
    <citation type="submission" date="2019-05" db="EMBL/GenBank/DDBJ databases">
        <title>Another draft genome of Portunus trituberculatus and its Hox gene families provides insights of decapod evolution.</title>
        <authorList>
            <person name="Jeong J.-H."/>
            <person name="Song I."/>
            <person name="Kim S."/>
            <person name="Choi T."/>
            <person name="Kim D."/>
            <person name="Ryu S."/>
            <person name="Kim W."/>
        </authorList>
    </citation>
    <scope>NUCLEOTIDE SEQUENCE [LARGE SCALE GENOMIC DNA]</scope>
    <source>
        <tissue evidence="1">Muscle</tissue>
    </source>
</reference>